<keyword evidence="2" id="KW-0229">DNA integration</keyword>
<dbReference type="Gene3D" id="1.10.150.130">
    <property type="match status" value="1"/>
</dbReference>
<name>A0ABY5TQ39_9GAMM</name>
<dbReference type="Pfam" id="PF00589">
    <property type="entry name" value="Phage_integrase"/>
    <property type="match status" value="1"/>
</dbReference>
<dbReference type="InterPro" id="IPR010998">
    <property type="entry name" value="Integrase_recombinase_N"/>
</dbReference>
<dbReference type="PANTHER" id="PTHR30349:SF64">
    <property type="entry name" value="PROPHAGE INTEGRASE INTD-RELATED"/>
    <property type="match status" value="1"/>
</dbReference>
<dbReference type="PANTHER" id="PTHR30349">
    <property type="entry name" value="PHAGE INTEGRASE-RELATED"/>
    <property type="match status" value="1"/>
</dbReference>
<dbReference type="InterPro" id="IPR025269">
    <property type="entry name" value="SAM-like_dom"/>
</dbReference>
<keyword evidence="4" id="KW-0233">DNA recombination</keyword>
<dbReference type="SUPFAM" id="SSF56349">
    <property type="entry name" value="DNA breaking-rejoining enzymes"/>
    <property type="match status" value="1"/>
</dbReference>
<dbReference type="InterPro" id="IPR011010">
    <property type="entry name" value="DNA_brk_join_enz"/>
</dbReference>
<keyword evidence="3" id="KW-0238">DNA-binding</keyword>
<dbReference type="InterPro" id="IPR013762">
    <property type="entry name" value="Integrase-like_cat_sf"/>
</dbReference>
<dbReference type="Proteomes" id="UP001059934">
    <property type="component" value="Chromosome"/>
</dbReference>
<proteinExistence type="inferred from homology"/>
<dbReference type="PROSITE" id="PS51898">
    <property type="entry name" value="TYR_RECOMBINASE"/>
    <property type="match status" value="1"/>
</dbReference>
<evidence type="ECO:0000256" key="2">
    <source>
        <dbReference type="ARBA" id="ARBA00022908"/>
    </source>
</evidence>
<dbReference type="Gene3D" id="1.10.443.10">
    <property type="entry name" value="Intergrase catalytic core"/>
    <property type="match status" value="1"/>
</dbReference>
<comment type="similarity">
    <text evidence="1">Belongs to the 'phage' integrase family.</text>
</comment>
<sequence length="276" mass="32070">MQFIQAVARYNVEKFDKKTLENDQYAFSHLLPFIGDLPLSQINMNRLWPFIHHRRLSVKNATINRELEVVRCILNLAHKEWQCLESVPFLRMLKEPPPRVRFLTQSEADRLLLALPHHLQPVIQYALATGCRRAEILNLEWSRVDLKRQVAWLDHGTTKNGAARGIPLNRDALIALELSRSRNARWVFTYLNEPMVGIGSAFKKALKRADINNFRFHDLRHTWASWHVMAGTPLYDLMTLGGWKTMDCVQRYAHLAPEHLASAACRIERIDYSHCS</sequence>
<accession>A0ABY5TQ39</accession>
<dbReference type="InterPro" id="IPR002104">
    <property type="entry name" value="Integrase_catalytic"/>
</dbReference>
<dbReference type="InterPro" id="IPR050090">
    <property type="entry name" value="Tyrosine_recombinase_XerCD"/>
</dbReference>
<evidence type="ECO:0000313" key="7">
    <source>
        <dbReference type="Proteomes" id="UP001059934"/>
    </source>
</evidence>
<evidence type="ECO:0000256" key="1">
    <source>
        <dbReference type="ARBA" id="ARBA00008857"/>
    </source>
</evidence>
<organism evidence="6 7">
    <name type="scientific">SAR92 clade bacterium H455</name>
    <dbReference type="NCBI Taxonomy" id="2974818"/>
    <lineage>
        <taxon>Bacteria</taxon>
        <taxon>Pseudomonadati</taxon>
        <taxon>Pseudomonadota</taxon>
        <taxon>Gammaproteobacteria</taxon>
        <taxon>Cellvibrionales</taxon>
        <taxon>Porticoccaceae</taxon>
        <taxon>SAR92 clade</taxon>
    </lineage>
</organism>
<dbReference type="CDD" id="cd00796">
    <property type="entry name" value="INT_Rci_Hp1_C"/>
    <property type="match status" value="1"/>
</dbReference>
<feature type="domain" description="Tyr recombinase" evidence="5">
    <location>
        <begin position="98"/>
        <end position="265"/>
    </location>
</feature>
<gene>
    <name evidence="6" type="ORF">NYF23_09605</name>
</gene>
<protein>
    <submittedName>
        <fullName evidence="6">Tyrosine-type recombinase/integrase</fullName>
    </submittedName>
</protein>
<evidence type="ECO:0000256" key="3">
    <source>
        <dbReference type="ARBA" id="ARBA00023125"/>
    </source>
</evidence>
<evidence type="ECO:0000256" key="4">
    <source>
        <dbReference type="ARBA" id="ARBA00023172"/>
    </source>
</evidence>
<evidence type="ECO:0000259" key="5">
    <source>
        <dbReference type="PROSITE" id="PS51898"/>
    </source>
</evidence>
<keyword evidence="7" id="KW-1185">Reference proteome</keyword>
<dbReference type="EMBL" id="CP103416">
    <property type="protein sequence ID" value="UVW34274.1"/>
    <property type="molecule type" value="Genomic_DNA"/>
</dbReference>
<dbReference type="Pfam" id="PF13102">
    <property type="entry name" value="Phage_int_SAM_5"/>
    <property type="match status" value="1"/>
</dbReference>
<evidence type="ECO:0000313" key="6">
    <source>
        <dbReference type="EMBL" id="UVW34274.1"/>
    </source>
</evidence>
<reference evidence="6" key="1">
    <citation type="submission" date="2022-08" db="EMBL/GenBank/DDBJ databases">
        <title>Catabolic pathway analysis in culturable SAR92 clade bacteria reveals their overlooked roles in DMSP degradation in coastal seas.</title>
        <authorList>
            <person name="He X."/>
            <person name="Zhang X."/>
            <person name="Zhang Y."/>
        </authorList>
    </citation>
    <scope>NUCLEOTIDE SEQUENCE</scope>
    <source>
        <strain evidence="6">H455</strain>
    </source>
</reference>